<feature type="region of interest" description="Disordered" evidence="1">
    <location>
        <begin position="95"/>
        <end position="133"/>
    </location>
</feature>
<dbReference type="GeneID" id="68101259"/>
<evidence type="ECO:0000256" key="1">
    <source>
        <dbReference type="SAM" id="MobiDB-lite"/>
    </source>
</evidence>
<gene>
    <name evidence="2" type="ORF">C9374_008805</name>
</gene>
<feature type="compositionally biased region" description="Low complexity" evidence="1">
    <location>
        <begin position="234"/>
        <end position="246"/>
    </location>
</feature>
<feature type="region of interest" description="Disordered" evidence="1">
    <location>
        <begin position="226"/>
        <end position="252"/>
    </location>
</feature>
<dbReference type="EMBL" id="PYSW02000036">
    <property type="protein sequence ID" value="KAG2377720.1"/>
    <property type="molecule type" value="Genomic_DNA"/>
</dbReference>
<evidence type="ECO:0000313" key="3">
    <source>
        <dbReference type="Proteomes" id="UP000816034"/>
    </source>
</evidence>
<dbReference type="Proteomes" id="UP000816034">
    <property type="component" value="Unassembled WGS sequence"/>
</dbReference>
<keyword evidence="3" id="KW-1185">Reference proteome</keyword>
<proteinExistence type="predicted"/>
<dbReference type="RefSeq" id="XP_044544982.1">
    <property type="nucleotide sequence ID" value="XM_044698922.1"/>
</dbReference>
<protein>
    <submittedName>
        <fullName evidence="2">Uncharacterized protein</fullName>
    </submittedName>
</protein>
<evidence type="ECO:0000313" key="2">
    <source>
        <dbReference type="EMBL" id="KAG2377720.1"/>
    </source>
</evidence>
<comment type="caution">
    <text evidence="2">The sequence shown here is derived from an EMBL/GenBank/DDBJ whole genome shotgun (WGS) entry which is preliminary data.</text>
</comment>
<reference evidence="2 3" key="1">
    <citation type="journal article" date="2018" name="BMC Genomics">
        <title>The genome of Naegleria lovaniensis, the basis for a comparative approach to unravel pathogenicity factors of the human pathogenic amoeba N. fowleri.</title>
        <authorList>
            <person name="Liechti N."/>
            <person name="Schurch N."/>
            <person name="Bruggmann R."/>
            <person name="Wittwer M."/>
        </authorList>
    </citation>
    <scope>NUCLEOTIDE SEQUENCE [LARGE SCALE GENOMIC DNA]</scope>
    <source>
        <strain evidence="2 3">ATCC 30569</strain>
    </source>
</reference>
<dbReference type="AlphaFoldDB" id="A0AA88GJ28"/>
<sequence>MKYSVVQFIPSSNSINGKVIMTQQTEAVSSCGGLMQFDISCNFHTSRNLKQLRSNSNDDTTTPAAFFYWKEASSSPQVSKKKNVSVCMDLQKLNSNTISQKDSRDASTTKQPKVSKPNKMKNRTSTSPKTLSFIDVSPTMTSGIQNQSMMTSRKRRTQSYEQVLNLNHAQPMTLPLTTSVSCSTQQSPLHTTSNENMCPSIMVDHGSYVHQQSLCANSQNTNNSSVNEIPWEVKSPSSSSCQSSDCGDSKSKMPNKAIKRSYIFSIKELLN</sequence>
<name>A0AA88GJ28_NAELO</name>
<organism evidence="2 3">
    <name type="scientific">Naegleria lovaniensis</name>
    <name type="common">Amoeba</name>
    <dbReference type="NCBI Taxonomy" id="51637"/>
    <lineage>
        <taxon>Eukaryota</taxon>
        <taxon>Discoba</taxon>
        <taxon>Heterolobosea</taxon>
        <taxon>Tetramitia</taxon>
        <taxon>Eutetramitia</taxon>
        <taxon>Vahlkampfiidae</taxon>
        <taxon>Naegleria</taxon>
    </lineage>
</organism>
<accession>A0AA88GJ28</accession>